<reference evidence="4" key="2">
    <citation type="submission" date="2023-07" db="EMBL/GenBank/DDBJ databases">
        <title>Duganella aceri sp. nov., isolated from tree sap.</title>
        <authorList>
            <person name="Kim I.S."/>
        </authorList>
    </citation>
    <scope>NUCLEOTIDE SEQUENCE [LARGE SCALE GENOMIC DNA]</scope>
    <source>
        <strain evidence="4">SAP-35</strain>
    </source>
</reference>
<dbReference type="PANTHER" id="PTHR33308:SF9">
    <property type="entry name" value="PEPTIDOGLYCAN HYDROLASE FLGJ"/>
    <property type="match status" value="1"/>
</dbReference>
<evidence type="ECO:0000313" key="4">
    <source>
        <dbReference type="Proteomes" id="UP000666369"/>
    </source>
</evidence>
<proteinExistence type="predicted"/>
<gene>
    <name evidence="3" type="ORF">GW587_24450</name>
</gene>
<organism evidence="3 4">
    <name type="scientific">Duganella aceris</name>
    <dbReference type="NCBI Taxonomy" id="2703883"/>
    <lineage>
        <taxon>Bacteria</taxon>
        <taxon>Pseudomonadati</taxon>
        <taxon>Pseudomonadota</taxon>
        <taxon>Betaproteobacteria</taxon>
        <taxon>Burkholderiales</taxon>
        <taxon>Oxalobacteraceae</taxon>
        <taxon>Telluria group</taxon>
        <taxon>Duganella</taxon>
    </lineage>
</organism>
<evidence type="ECO:0000313" key="3">
    <source>
        <dbReference type="EMBL" id="NGZ87398.1"/>
    </source>
</evidence>
<dbReference type="Gene3D" id="1.10.530.10">
    <property type="match status" value="1"/>
</dbReference>
<keyword evidence="1 3" id="KW-0378">Hydrolase</keyword>
<name>A0ABX0FSE9_9BURK</name>
<reference evidence="3 4" key="1">
    <citation type="submission" date="2020-01" db="EMBL/GenBank/DDBJ databases">
        <authorList>
            <person name="Lee S.D."/>
        </authorList>
    </citation>
    <scope>NUCLEOTIDE SEQUENCE [LARGE SCALE GENOMIC DNA]</scope>
    <source>
        <strain evidence="3 4">SAP-35</strain>
    </source>
</reference>
<dbReference type="PANTHER" id="PTHR33308">
    <property type="entry name" value="PEPTIDOGLYCAN HYDROLASE FLGJ"/>
    <property type="match status" value="1"/>
</dbReference>
<keyword evidence="3" id="KW-0282">Flagellum</keyword>
<dbReference type="Pfam" id="PF01832">
    <property type="entry name" value="Glucosaminidase"/>
    <property type="match status" value="1"/>
</dbReference>
<dbReference type="GO" id="GO:0016787">
    <property type="term" value="F:hydrolase activity"/>
    <property type="evidence" value="ECO:0007669"/>
    <property type="project" value="UniProtKB-KW"/>
</dbReference>
<evidence type="ECO:0000256" key="1">
    <source>
        <dbReference type="ARBA" id="ARBA00022801"/>
    </source>
</evidence>
<dbReference type="Gene3D" id="2.10.70.40">
    <property type="entry name" value="peptidoglycan hydrolase"/>
    <property type="match status" value="1"/>
</dbReference>
<sequence length="238" mass="24301">MSASRPTAALGAAASQGGFNATFTRVQHDVAAYIANGDGGFANDAPAASSAQALSLQAMALRNRSAGAIAGAGADTDIQQQFLASIKPWAEETGARLGVSADVVAAHAALESGWGRQPLKTAAGSTNNLFGLKAGGDWRGAVAAASTTEFEHGAMLRKTETFRSYPDAASAFRDYADLLTSNPRYQAALNTGSDARAFASGLARGGYATDPNYADKLSKIATQLQRGGGIARLTPSAD</sequence>
<protein>
    <submittedName>
        <fullName evidence="3">Flagellar assembly peptidoglycan hydrolase FlgJ</fullName>
    </submittedName>
</protein>
<keyword evidence="3" id="KW-0966">Cell projection</keyword>
<keyword evidence="4" id="KW-1185">Reference proteome</keyword>
<dbReference type="InterPro" id="IPR051056">
    <property type="entry name" value="Glycosyl_Hydrolase_73"/>
</dbReference>
<dbReference type="Proteomes" id="UP000666369">
    <property type="component" value="Unassembled WGS sequence"/>
</dbReference>
<evidence type="ECO:0000259" key="2">
    <source>
        <dbReference type="SMART" id="SM00047"/>
    </source>
</evidence>
<dbReference type="SMART" id="SM00047">
    <property type="entry name" value="LYZ2"/>
    <property type="match status" value="1"/>
</dbReference>
<accession>A0ABX0FSE9</accession>
<feature type="domain" description="Mannosyl-glycoprotein endo-beta-N-acetylglucosamidase-like" evidence="2">
    <location>
        <begin position="71"/>
        <end position="231"/>
    </location>
</feature>
<comment type="caution">
    <text evidence="3">The sequence shown here is derived from an EMBL/GenBank/DDBJ whole genome shotgun (WGS) entry which is preliminary data.</text>
</comment>
<dbReference type="EMBL" id="JAADJT010000012">
    <property type="protein sequence ID" value="NGZ87398.1"/>
    <property type="molecule type" value="Genomic_DNA"/>
</dbReference>
<keyword evidence="3" id="KW-0969">Cilium</keyword>
<dbReference type="InterPro" id="IPR002901">
    <property type="entry name" value="MGlyc_endo_b_GlcNAc-like_dom"/>
</dbReference>